<evidence type="ECO:0008006" key="3">
    <source>
        <dbReference type="Google" id="ProtNLM"/>
    </source>
</evidence>
<dbReference type="AlphaFoldDB" id="A0A2N9IA37"/>
<organism evidence="2">
    <name type="scientific">Fagus sylvatica</name>
    <name type="common">Beechnut</name>
    <dbReference type="NCBI Taxonomy" id="28930"/>
    <lineage>
        <taxon>Eukaryota</taxon>
        <taxon>Viridiplantae</taxon>
        <taxon>Streptophyta</taxon>
        <taxon>Embryophyta</taxon>
        <taxon>Tracheophyta</taxon>
        <taxon>Spermatophyta</taxon>
        <taxon>Magnoliopsida</taxon>
        <taxon>eudicotyledons</taxon>
        <taxon>Gunneridae</taxon>
        <taxon>Pentapetalae</taxon>
        <taxon>rosids</taxon>
        <taxon>fabids</taxon>
        <taxon>Fagales</taxon>
        <taxon>Fagaceae</taxon>
        <taxon>Fagus</taxon>
    </lineage>
</organism>
<keyword evidence="1" id="KW-0472">Membrane</keyword>
<dbReference type="GO" id="GO:0005789">
    <property type="term" value="C:endoplasmic reticulum membrane"/>
    <property type="evidence" value="ECO:0007669"/>
    <property type="project" value="TreeGrafter"/>
</dbReference>
<sequence>MRSIQCWCIAESEWHDLKAVYLTSPFFLGQKIVESAISSSQGITATQFHGFSFGQGMRHRAGGGFNVWMLIQWLLVLLLLLILLLSFMPSSQPIYALLRSYPYDYRLTTQDEKTTGGIRSYPYDYRLTAQSEKLTKFNQVYPPRSAERMSLKGKDERDYFTVLAQKCRLEMQRRHWGFFLETPHCECYSGLNWWRLDDLDQGFNL</sequence>
<proteinExistence type="predicted"/>
<accession>A0A2N9IA37</accession>
<dbReference type="GO" id="GO:0071218">
    <property type="term" value="P:cellular response to misfolded protein"/>
    <property type="evidence" value="ECO:0007669"/>
    <property type="project" value="TreeGrafter"/>
</dbReference>
<feature type="transmembrane region" description="Helical" evidence="1">
    <location>
        <begin position="67"/>
        <end position="88"/>
    </location>
</feature>
<dbReference type="PANTHER" id="PTHR43908:SF3">
    <property type="entry name" value="AT29763P-RELATED"/>
    <property type="match status" value="1"/>
</dbReference>
<dbReference type="EMBL" id="OIVN01005112">
    <property type="protein sequence ID" value="SPD20920.1"/>
    <property type="molecule type" value="Genomic_DNA"/>
</dbReference>
<dbReference type="PANTHER" id="PTHR43908">
    <property type="entry name" value="AT29763P-RELATED"/>
    <property type="match status" value="1"/>
</dbReference>
<keyword evidence="1" id="KW-0812">Transmembrane</keyword>
<evidence type="ECO:0000256" key="1">
    <source>
        <dbReference type="SAM" id="Phobius"/>
    </source>
</evidence>
<evidence type="ECO:0000313" key="2">
    <source>
        <dbReference type="EMBL" id="SPD20920.1"/>
    </source>
</evidence>
<dbReference type="InterPro" id="IPR051100">
    <property type="entry name" value="DnaJ_subfamily_B/C"/>
</dbReference>
<dbReference type="GO" id="GO:0030544">
    <property type="term" value="F:Hsp70 protein binding"/>
    <property type="evidence" value="ECO:0007669"/>
    <property type="project" value="TreeGrafter"/>
</dbReference>
<name>A0A2N9IA37_FAGSY</name>
<keyword evidence="1" id="KW-1133">Transmembrane helix</keyword>
<reference evidence="2" key="1">
    <citation type="submission" date="2018-02" db="EMBL/GenBank/DDBJ databases">
        <authorList>
            <person name="Cohen D.B."/>
            <person name="Kent A.D."/>
        </authorList>
    </citation>
    <scope>NUCLEOTIDE SEQUENCE</scope>
</reference>
<gene>
    <name evidence="2" type="ORF">FSB_LOCUS48802</name>
</gene>
<protein>
    <recommendedName>
        <fullName evidence="3">DUF1977 domain-containing protein</fullName>
    </recommendedName>
</protein>